<dbReference type="Proteomes" id="UP000316852">
    <property type="component" value="Unassembled WGS sequence"/>
</dbReference>
<name>A0A538TA09_UNCEI</name>
<proteinExistence type="predicted"/>
<accession>A0A538TA09</accession>
<feature type="domain" description="Type 4 fimbrial biogenesis protein PilX N-terminal" evidence="3">
    <location>
        <begin position="22"/>
        <end position="71"/>
    </location>
</feature>
<evidence type="ECO:0000256" key="2">
    <source>
        <dbReference type="SAM" id="Phobius"/>
    </source>
</evidence>
<sequence>MRIVRGGAKGPAGPGKPTHGESGNAMVVALLVLLMLTTAGVAYVAVTKSEKQIAGNQITATQALYAAEAGITEGLHRMAFPAESLNYIGPAGLPVAGWGRYIVIANGRSALDPDGPALETDGMDNNENTLVDEPGERYPEVLTKQIVNASALRYPYVRVEYKTQGGQLVRFGDPDHNLVTPPVENLTNGAPVLRLTARGRQGNADKTLEAEAVRFPLVQVEGAIWTGGKLDFDGNGFFVDGHDHQATAPHDTLPGASSVPGVLSRGPTSDVTISGAQTDNVSGLGGDGSVNQSAFSYDFNAMWTQFTAMADNSYTGDQAWTSGNTGFGSLNNPKVTVVDGNLNATGMWTGGGILVVNGNLDMRGGSEFTGIVIVLGDMDLAGGGPADVAHIIGGVIYQSTVINASRVHGSADVFFSTEAINAVQTLARYSLAWWRER</sequence>
<feature type="transmembrane region" description="Helical" evidence="2">
    <location>
        <begin position="25"/>
        <end position="46"/>
    </location>
</feature>
<evidence type="ECO:0000259" key="3">
    <source>
        <dbReference type="Pfam" id="PF14341"/>
    </source>
</evidence>
<dbReference type="AlphaFoldDB" id="A0A538TA09"/>
<feature type="region of interest" description="Disordered" evidence="1">
    <location>
        <begin position="1"/>
        <end position="20"/>
    </location>
</feature>
<dbReference type="EMBL" id="VBOW01000014">
    <property type="protein sequence ID" value="TMQ60475.1"/>
    <property type="molecule type" value="Genomic_DNA"/>
</dbReference>
<evidence type="ECO:0000256" key="1">
    <source>
        <dbReference type="SAM" id="MobiDB-lite"/>
    </source>
</evidence>
<evidence type="ECO:0000313" key="4">
    <source>
        <dbReference type="EMBL" id="TMQ60475.1"/>
    </source>
</evidence>
<keyword evidence="2" id="KW-1133">Transmembrane helix</keyword>
<keyword evidence="2" id="KW-0812">Transmembrane</keyword>
<evidence type="ECO:0000313" key="5">
    <source>
        <dbReference type="Proteomes" id="UP000316852"/>
    </source>
</evidence>
<comment type="caution">
    <text evidence="4">The sequence shown here is derived from an EMBL/GenBank/DDBJ whole genome shotgun (WGS) entry which is preliminary data.</text>
</comment>
<organism evidence="4 5">
    <name type="scientific">Eiseniibacteriota bacterium</name>
    <dbReference type="NCBI Taxonomy" id="2212470"/>
    <lineage>
        <taxon>Bacteria</taxon>
        <taxon>Candidatus Eiseniibacteriota</taxon>
    </lineage>
</organism>
<gene>
    <name evidence="4" type="ORF">E6K76_02260</name>
</gene>
<dbReference type="Pfam" id="PF14341">
    <property type="entry name" value="PilX_N"/>
    <property type="match status" value="1"/>
</dbReference>
<keyword evidence="2" id="KW-0472">Membrane</keyword>
<dbReference type="InterPro" id="IPR025746">
    <property type="entry name" value="PilX_N_dom"/>
</dbReference>
<reference evidence="4 5" key="1">
    <citation type="journal article" date="2019" name="Nat. Microbiol.">
        <title>Mediterranean grassland soil C-N compound turnover is dependent on rainfall and depth, and is mediated by genomically divergent microorganisms.</title>
        <authorList>
            <person name="Diamond S."/>
            <person name="Andeer P.F."/>
            <person name="Li Z."/>
            <person name="Crits-Christoph A."/>
            <person name="Burstein D."/>
            <person name="Anantharaman K."/>
            <person name="Lane K.R."/>
            <person name="Thomas B.C."/>
            <person name="Pan C."/>
            <person name="Northen T.R."/>
            <person name="Banfield J.F."/>
        </authorList>
    </citation>
    <scope>NUCLEOTIDE SEQUENCE [LARGE SCALE GENOMIC DNA]</scope>
    <source>
        <strain evidence="4">WS_6</strain>
    </source>
</reference>
<protein>
    <recommendedName>
        <fullName evidence="3">Type 4 fimbrial biogenesis protein PilX N-terminal domain-containing protein</fullName>
    </recommendedName>
</protein>